<evidence type="ECO:0000256" key="7">
    <source>
        <dbReference type="ARBA" id="ARBA00022958"/>
    </source>
</evidence>
<keyword evidence="8 9" id="KW-0119">Carbohydrate metabolism</keyword>
<comment type="cofactor">
    <cofactor evidence="9">
        <name>Mg(2+)</name>
        <dbReference type="ChEBI" id="CHEBI:18420"/>
    </cofactor>
    <text evidence="9">Requires a divalent cation, most likely magnesium in vivo, as an electrophilic catalyst to aid phosphoryl group transfer. It is the chelate of the metal and the nucleotide that is the actual substrate.</text>
</comment>
<feature type="binding site" evidence="9">
    <location>
        <position position="311"/>
    </location>
    <ligand>
        <name>substrate</name>
    </ligand>
</feature>
<dbReference type="PANTHER" id="PTHR10584">
    <property type="entry name" value="SUGAR KINASE"/>
    <property type="match status" value="1"/>
</dbReference>
<dbReference type="GO" id="GO:0046872">
    <property type="term" value="F:metal ion binding"/>
    <property type="evidence" value="ECO:0007669"/>
    <property type="project" value="UniProtKB-KW"/>
</dbReference>
<dbReference type="UniPathway" id="UPA00916">
    <property type="reaction ID" value="UER00889"/>
</dbReference>
<dbReference type="GO" id="GO:0005524">
    <property type="term" value="F:ATP binding"/>
    <property type="evidence" value="ECO:0007669"/>
    <property type="project" value="UniProtKB-UniRule"/>
</dbReference>
<feature type="binding site" evidence="9">
    <location>
        <position position="305"/>
    </location>
    <ligand>
        <name>K(+)</name>
        <dbReference type="ChEBI" id="CHEBI:29103"/>
    </ligand>
</feature>
<feature type="binding site" evidence="9">
    <location>
        <begin position="47"/>
        <end position="51"/>
    </location>
    <ligand>
        <name>substrate</name>
    </ligand>
</feature>
<dbReference type="Pfam" id="PF00294">
    <property type="entry name" value="PfkB"/>
    <property type="match status" value="1"/>
</dbReference>
<evidence type="ECO:0000256" key="6">
    <source>
        <dbReference type="ARBA" id="ARBA00022842"/>
    </source>
</evidence>
<evidence type="ECO:0000256" key="8">
    <source>
        <dbReference type="ARBA" id="ARBA00023277"/>
    </source>
</evidence>
<feature type="binding site" evidence="9">
    <location>
        <position position="307"/>
    </location>
    <ligand>
        <name>K(+)</name>
        <dbReference type="ChEBI" id="CHEBI:29103"/>
    </ligand>
</feature>
<evidence type="ECO:0000313" key="12">
    <source>
        <dbReference type="EMBL" id="PSR78005.1"/>
    </source>
</evidence>
<evidence type="ECO:0000256" key="2">
    <source>
        <dbReference type="ARBA" id="ARBA00022723"/>
    </source>
</evidence>
<sequence>MKPSPSSSLPRICVLGSLNIDLVSYVPHHPEPGETLTSSSFAVSPGGKGANQAVACAKLSRSHPSQSQQNDASSSSSSSSSSQPATTAAHVSMVGAVGADSYGELLRTNLSAHGVDVSGVLVAPELKTGIAIILVDEPTGQNRIVLSPEANHQVFGGSSSSDSNNAAVPSELPPSTPDLLIMQLEIPLQTVLLALEAAKQRGVDVLLNPAPAVVLPEEVYAGLAHLVVNETEAAILSGLPVATLDTAEGCGQAAEWFLARGVSTVIITLGGRGVYFKTASAGAGQSQASENHGLVPAEQVSAVVDTTAAGDTFVGQYALEVVSRGANGFSVEAAVKKANKAAARTVERKGASDSIPWRDELV</sequence>
<evidence type="ECO:0000313" key="13">
    <source>
        <dbReference type="Proteomes" id="UP000241462"/>
    </source>
</evidence>
<keyword evidence="3 9" id="KW-0547">Nucleotide-binding</keyword>
<dbReference type="AlphaFoldDB" id="A0A2T2ZVT9"/>
<evidence type="ECO:0000256" key="10">
    <source>
        <dbReference type="SAM" id="MobiDB-lite"/>
    </source>
</evidence>
<dbReference type="InterPro" id="IPR002139">
    <property type="entry name" value="Ribo/fructo_kinase"/>
</dbReference>
<dbReference type="FunCoup" id="A0A2T2ZVT9">
    <property type="interactions" value="1036"/>
</dbReference>
<dbReference type="InterPro" id="IPR011611">
    <property type="entry name" value="PfkB_dom"/>
</dbReference>
<accession>A0A2T2ZVT9</accession>
<dbReference type="InterPro" id="IPR011877">
    <property type="entry name" value="Ribokinase"/>
</dbReference>
<comment type="subunit">
    <text evidence="9">Homodimer.</text>
</comment>
<dbReference type="GO" id="GO:0004747">
    <property type="term" value="F:ribokinase activity"/>
    <property type="evidence" value="ECO:0007669"/>
    <property type="project" value="UniProtKB-UniRule"/>
</dbReference>
<feature type="binding site" evidence="9">
    <location>
        <position position="345"/>
    </location>
    <ligand>
        <name>K(+)</name>
        <dbReference type="ChEBI" id="CHEBI:29103"/>
    </ligand>
</feature>
<feature type="binding site" evidence="9">
    <location>
        <position position="339"/>
    </location>
    <ligand>
        <name>ATP</name>
        <dbReference type="ChEBI" id="CHEBI:30616"/>
    </ligand>
</feature>
<feature type="binding site" evidence="9">
    <location>
        <position position="348"/>
    </location>
    <ligand>
        <name>K(+)</name>
        <dbReference type="ChEBI" id="CHEBI:29103"/>
    </ligand>
</feature>
<dbReference type="InterPro" id="IPR029056">
    <property type="entry name" value="Ribokinase-like"/>
</dbReference>
<feature type="binding site" evidence="9">
    <location>
        <begin position="310"/>
        <end position="311"/>
    </location>
    <ligand>
        <name>ATP</name>
        <dbReference type="ChEBI" id="CHEBI:30616"/>
    </ligand>
</feature>
<dbReference type="SUPFAM" id="SSF53613">
    <property type="entry name" value="Ribokinase-like"/>
    <property type="match status" value="1"/>
</dbReference>
<dbReference type="GO" id="GO:0019303">
    <property type="term" value="P:D-ribose catabolic process"/>
    <property type="evidence" value="ECO:0007669"/>
    <property type="project" value="UniProtKB-UniRule"/>
</dbReference>
<feature type="binding site" evidence="9">
    <location>
        <begin position="268"/>
        <end position="273"/>
    </location>
    <ligand>
        <name>ATP</name>
        <dbReference type="ChEBI" id="CHEBI:30616"/>
    </ligand>
</feature>
<evidence type="ECO:0000256" key="1">
    <source>
        <dbReference type="ARBA" id="ARBA00022679"/>
    </source>
</evidence>
<feature type="binding site" evidence="9">
    <location>
        <begin position="19"/>
        <end position="21"/>
    </location>
    <ligand>
        <name>substrate</name>
    </ligand>
</feature>
<comment type="function">
    <text evidence="9">Catalyzes the phosphorylation of ribose at O-5 in a reaction requiring ATP and magnesium. The resulting D-ribose-5-phosphate can then be used either for sythesis of nucleotides, histidine, and tryptophan, or as a component of the pentose phosphate pathway.</text>
</comment>
<evidence type="ECO:0000256" key="5">
    <source>
        <dbReference type="ARBA" id="ARBA00022840"/>
    </source>
</evidence>
<feature type="region of interest" description="Disordered" evidence="10">
    <location>
        <begin position="53"/>
        <end position="87"/>
    </location>
</feature>
<dbReference type="GO" id="GO:0005634">
    <property type="term" value="C:nucleus"/>
    <property type="evidence" value="ECO:0007669"/>
    <property type="project" value="UniProtKB-SubCell"/>
</dbReference>
<evidence type="ECO:0000256" key="4">
    <source>
        <dbReference type="ARBA" id="ARBA00022777"/>
    </source>
</evidence>
<dbReference type="PANTHER" id="PTHR10584:SF166">
    <property type="entry name" value="RIBOKINASE"/>
    <property type="match status" value="1"/>
</dbReference>
<dbReference type="HAMAP" id="MF_01987">
    <property type="entry name" value="Ribokinase"/>
    <property type="match status" value="1"/>
</dbReference>
<dbReference type="Gene3D" id="3.40.1190.20">
    <property type="match status" value="1"/>
</dbReference>
<dbReference type="EC" id="2.7.1.15" evidence="9"/>
<reference evidence="12 13" key="1">
    <citation type="journal article" date="2018" name="Mycol. Prog.">
        <title>Coniella lustricola, a new species from submerged detritus.</title>
        <authorList>
            <person name="Raudabaugh D.B."/>
            <person name="Iturriaga T."/>
            <person name="Carver A."/>
            <person name="Mondo S."/>
            <person name="Pangilinan J."/>
            <person name="Lipzen A."/>
            <person name="He G."/>
            <person name="Amirebrahimi M."/>
            <person name="Grigoriev I.V."/>
            <person name="Miller A.N."/>
        </authorList>
    </citation>
    <scope>NUCLEOTIDE SEQUENCE [LARGE SCALE GENOMIC DNA]</scope>
    <source>
        <strain evidence="12 13">B22-T-1</strain>
    </source>
</reference>
<comment type="caution">
    <text evidence="9">Lacks conserved residue(s) required for the propagation of feature annotation.</text>
</comment>
<feature type="binding site" evidence="9">
    <location>
        <position position="354"/>
    </location>
    <ligand>
        <name>K(+)</name>
        <dbReference type="ChEBI" id="CHEBI:29103"/>
    </ligand>
</feature>
<comment type="catalytic activity">
    <reaction evidence="9">
        <text>D-ribose + ATP = D-ribose 5-phosphate + ADP + H(+)</text>
        <dbReference type="Rhea" id="RHEA:13697"/>
        <dbReference type="ChEBI" id="CHEBI:15378"/>
        <dbReference type="ChEBI" id="CHEBI:30616"/>
        <dbReference type="ChEBI" id="CHEBI:47013"/>
        <dbReference type="ChEBI" id="CHEBI:78346"/>
        <dbReference type="ChEBI" id="CHEBI:456216"/>
        <dbReference type="EC" id="2.7.1.15"/>
    </reaction>
</comment>
<name>A0A2T2ZVT9_9PEZI</name>
<dbReference type="OrthoDB" id="415590at2759"/>
<dbReference type="GO" id="GO:0005737">
    <property type="term" value="C:cytoplasm"/>
    <property type="evidence" value="ECO:0007669"/>
    <property type="project" value="UniProtKB-SubCell"/>
</dbReference>
<keyword evidence="9" id="KW-0963">Cytoplasm</keyword>
<keyword evidence="6 9" id="KW-0460">Magnesium</keyword>
<dbReference type="EMBL" id="KZ678626">
    <property type="protein sequence ID" value="PSR78005.1"/>
    <property type="molecule type" value="Genomic_DNA"/>
</dbReference>
<keyword evidence="4 9" id="KW-0418">Kinase</keyword>
<feature type="binding site" evidence="9">
    <location>
        <position position="350"/>
    </location>
    <ligand>
        <name>K(+)</name>
        <dbReference type="ChEBI" id="CHEBI:29103"/>
    </ligand>
</feature>
<feature type="binding site" evidence="9">
    <location>
        <position position="185"/>
    </location>
    <ligand>
        <name>substrate</name>
    </ligand>
</feature>
<feature type="binding site" evidence="9">
    <location>
        <position position="229"/>
    </location>
    <ligand>
        <name>ATP</name>
        <dbReference type="ChEBI" id="CHEBI:30616"/>
    </ligand>
</feature>
<dbReference type="CDD" id="cd01174">
    <property type="entry name" value="ribokinase"/>
    <property type="match status" value="1"/>
</dbReference>
<keyword evidence="2 9" id="KW-0479">Metal-binding</keyword>
<keyword evidence="13" id="KW-1185">Reference proteome</keyword>
<keyword evidence="1 9" id="KW-0808">Transferase</keyword>
<comment type="similarity">
    <text evidence="9">Belongs to the carbohydrate kinase PfkB family. Ribokinase subfamily.</text>
</comment>
<comment type="activity regulation">
    <text evidence="9">Activated by a monovalent cation that binds near, but not in, the active site. The most likely occupant of the site in vivo is potassium. Ion binding induces a conformational change that may alter substrate affinity.</text>
</comment>
<evidence type="ECO:0000259" key="11">
    <source>
        <dbReference type="Pfam" id="PF00294"/>
    </source>
</evidence>
<protein>
    <recommendedName>
        <fullName evidence="9">Ribokinase</fullName>
        <shortName evidence="9">RK</shortName>
        <ecNumber evidence="9">2.7.1.15</ecNumber>
    </recommendedName>
</protein>
<comment type="pathway">
    <text evidence="9">Carbohydrate metabolism; D-ribose degradation; D-ribose 5-phosphate from beta-D-ribopyranose: step 2/2.</text>
</comment>
<dbReference type="InParanoid" id="A0A2T2ZVT9"/>
<evidence type="ECO:0000256" key="3">
    <source>
        <dbReference type="ARBA" id="ARBA00022741"/>
    </source>
</evidence>
<dbReference type="Proteomes" id="UP000241462">
    <property type="component" value="Unassembled WGS sequence"/>
</dbReference>
<gene>
    <name evidence="12" type="ORF">BD289DRAFT_377198</name>
</gene>
<feature type="compositionally biased region" description="Low complexity" evidence="10">
    <location>
        <begin position="65"/>
        <end position="83"/>
    </location>
</feature>
<keyword evidence="5 9" id="KW-0067">ATP-binding</keyword>
<keyword evidence="7 9" id="KW-0630">Potassium</keyword>
<organism evidence="12 13">
    <name type="scientific">Coniella lustricola</name>
    <dbReference type="NCBI Taxonomy" id="2025994"/>
    <lineage>
        <taxon>Eukaryota</taxon>
        <taxon>Fungi</taxon>
        <taxon>Dikarya</taxon>
        <taxon>Ascomycota</taxon>
        <taxon>Pezizomycotina</taxon>
        <taxon>Sordariomycetes</taxon>
        <taxon>Sordariomycetidae</taxon>
        <taxon>Diaporthales</taxon>
        <taxon>Schizoparmaceae</taxon>
        <taxon>Coniella</taxon>
    </lineage>
</organism>
<comment type="subcellular location">
    <subcellularLocation>
        <location evidence="9">Cytoplasm</location>
    </subcellularLocation>
    <subcellularLocation>
        <location evidence="9">Nucleus</location>
    </subcellularLocation>
</comment>
<feature type="domain" description="Carbohydrate kinase PfkB" evidence="11">
    <location>
        <begin position="11"/>
        <end position="357"/>
    </location>
</feature>
<keyword evidence="9" id="KW-0539">Nucleus</keyword>
<evidence type="ECO:0000256" key="9">
    <source>
        <dbReference type="HAMAP-Rule" id="MF_03215"/>
    </source>
</evidence>
<feature type="active site" description="Proton acceptor" evidence="9">
    <location>
        <position position="311"/>
    </location>
</feature>
<proteinExistence type="inferred from homology"/>
<dbReference type="PRINTS" id="PR00990">
    <property type="entry name" value="RIBOKINASE"/>
</dbReference>
<dbReference type="STRING" id="2025994.A0A2T2ZVT9"/>